<comment type="caution">
    <text evidence="2">The sequence shown here is derived from an EMBL/GenBank/DDBJ whole genome shotgun (WGS) entry which is preliminary data.</text>
</comment>
<feature type="domain" description="DUF6593" evidence="1">
    <location>
        <begin position="63"/>
        <end position="203"/>
    </location>
</feature>
<organism evidence="2 3">
    <name type="scientific">Leucocoprinus birnbaumii</name>
    <dbReference type="NCBI Taxonomy" id="56174"/>
    <lineage>
        <taxon>Eukaryota</taxon>
        <taxon>Fungi</taxon>
        <taxon>Dikarya</taxon>
        <taxon>Basidiomycota</taxon>
        <taxon>Agaricomycotina</taxon>
        <taxon>Agaricomycetes</taxon>
        <taxon>Agaricomycetidae</taxon>
        <taxon>Agaricales</taxon>
        <taxon>Agaricineae</taxon>
        <taxon>Agaricaceae</taxon>
        <taxon>Leucocoprinus</taxon>
    </lineage>
</organism>
<dbReference type="InterPro" id="IPR046528">
    <property type="entry name" value="DUF6593"/>
</dbReference>
<evidence type="ECO:0000259" key="1">
    <source>
        <dbReference type="Pfam" id="PF20236"/>
    </source>
</evidence>
<dbReference type="AlphaFoldDB" id="A0AAD5YW34"/>
<dbReference type="EMBL" id="JANIEX010000383">
    <property type="protein sequence ID" value="KAJ3567852.1"/>
    <property type="molecule type" value="Genomic_DNA"/>
</dbReference>
<sequence length="207" mass="22970">MYANNPYAQGGWYNPANPQTINTERSANTHVAQPSILGALPYPFPTSGPQHLVFHFTYSTTSILNCSVYGPASKKYVEVTTDINRTPHLTVLRKYDGSPLGIIEWHQKPTVEITGVLPRQYAGRWMPLSQSRSSRIMDARGIKYVWAPVGDSVHLHQYNLPPTQHVAKIQRQSGTVTLDLTTEAVQAGLLEMAIMATVILQSGRNID</sequence>
<name>A0AAD5YW34_9AGAR</name>
<reference evidence="2" key="1">
    <citation type="submission" date="2022-07" db="EMBL/GenBank/DDBJ databases">
        <title>Genome Sequence of Leucocoprinus birnbaumii.</title>
        <authorList>
            <person name="Buettner E."/>
        </authorList>
    </citation>
    <scope>NUCLEOTIDE SEQUENCE</scope>
    <source>
        <strain evidence="2">VT141</strain>
    </source>
</reference>
<evidence type="ECO:0000313" key="2">
    <source>
        <dbReference type="EMBL" id="KAJ3567852.1"/>
    </source>
</evidence>
<keyword evidence="3" id="KW-1185">Reference proteome</keyword>
<dbReference type="Pfam" id="PF20236">
    <property type="entry name" value="DUF6593"/>
    <property type="match status" value="1"/>
</dbReference>
<proteinExistence type="predicted"/>
<accession>A0AAD5YW34</accession>
<gene>
    <name evidence="2" type="ORF">NP233_g6087</name>
</gene>
<evidence type="ECO:0000313" key="3">
    <source>
        <dbReference type="Proteomes" id="UP001213000"/>
    </source>
</evidence>
<protein>
    <recommendedName>
        <fullName evidence="1">DUF6593 domain-containing protein</fullName>
    </recommendedName>
</protein>
<dbReference type="Proteomes" id="UP001213000">
    <property type="component" value="Unassembled WGS sequence"/>
</dbReference>